<protein>
    <submittedName>
        <fullName evidence="2">Uncharacterized protein</fullName>
    </submittedName>
</protein>
<evidence type="ECO:0000313" key="3">
    <source>
        <dbReference type="Proteomes" id="UP000006100"/>
    </source>
</evidence>
<proteinExistence type="predicted"/>
<dbReference type="AlphaFoldDB" id="K0BCK8"/>
<dbReference type="GeneID" id="13696751"/>
<dbReference type="STRING" id="1229909.NSED_04780"/>
<keyword evidence="1" id="KW-0472">Membrane</keyword>
<accession>K0BCK8</accession>
<evidence type="ECO:0000313" key="2">
    <source>
        <dbReference type="EMBL" id="AFS82760.1"/>
    </source>
</evidence>
<gene>
    <name evidence="2" type="ORF">NSED_04780</name>
</gene>
<keyword evidence="1" id="KW-1133">Transmembrane helix</keyword>
<dbReference type="PATRIC" id="fig|1229909.8.peg.1040"/>
<reference evidence="2 3" key="1">
    <citation type="journal article" date="2012" name="J. Bacteriol.">
        <title>Draft Genome Sequence of an Ammonia-Oxidizing Archaeon, "Candidatus Nitrosopumilus sediminis" AR2, from Svalbard in the Arctic Circle.</title>
        <authorList>
            <person name="Park S.J."/>
            <person name="Kim J.G."/>
            <person name="Jung M.Y."/>
            <person name="Kim S.J."/>
            <person name="Cha I.T."/>
            <person name="Ghai R."/>
            <person name="Martin-Cuadrado A.B."/>
            <person name="Rodriguez-Valera F."/>
            <person name="Rhee S.K."/>
        </authorList>
    </citation>
    <scope>NUCLEOTIDE SEQUENCE [LARGE SCALE GENOMIC DNA]</scope>
    <source>
        <strain evidence="2 3">AR2</strain>
    </source>
</reference>
<dbReference type="Proteomes" id="UP000006100">
    <property type="component" value="Chromosome"/>
</dbReference>
<dbReference type="KEGG" id="nir:NSED_04780"/>
<name>K0BCK8_9ARCH</name>
<keyword evidence="1" id="KW-0812">Transmembrane</keyword>
<dbReference type="EMBL" id="CP003843">
    <property type="protein sequence ID" value="AFS82760.1"/>
    <property type="molecule type" value="Genomic_DNA"/>
</dbReference>
<dbReference type="HOGENOM" id="CLU_494012_0_0_2"/>
<dbReference type="eggNOG" id="arCOG03871">
    <property type="taxonomic scope" value="Archaea"/>
</dbReference>
<organism evidence="2 3">
    <name type="scientific">Candidatus Nitrosopumilus sediminis</name>
    <dbReference type="NCBI Taxonomy" id="1229909"/>
    <lineage>
        <taxon>Archaea</taxon>
        <taxon>Nitrososphaerota</taxon>
        <taxon>Nitrososphaeria</taxon>
        <taxon>Nitrosopumilales</taxon>
        <taxon>Nitrosopumilaceae</taxon>
        <taxon>Nitrosopumilus</taxon>
    </lineage>
</organism>
<keyword evidence="3" id="KW-1185">Reference proteome</keyword>
<sequence>MKSRRGLSTVVGAVFFVIAATTVITYISYSMNSIDEFAQSVIVSEAENINRGMEEISISQARIVDSKFNATVINTGSLPVKLTRLWVVDEDSGLNSKEDLDITINPGNLDYIDESSIPADSTKSYTLKAVTSRGNIATFSVSPDVSTQIQLIVPAEIQPLENFRVVSMITNNSTLPNNIANLVPTIASNVTLTEIDGPLPPAIQSLPQGNTATFTYTYTAPETTQGLLFNASYTGAPTGSFVISNTTVALSGEAEAATSSQWSQAASRVGILISGIPNPMSSATNTDNFGKWGIGIINPLDRNVEVYSVGILIPDTSLMDGFNPIEPSTGWSSRVSGDYELLIWEGGTSPVTIGQKSVGQFRVETTFSQNALQTYPYIIQALTSEGKLSVEYTVTSNSNFPLVNTFYTGTPSDPLNNWTYIISNIPSGKNEQIFNATIHNGGSTMASKVILLILVPADFKDVVDESAGTGGWNEAEIVKNPDGSHIIKVETSNISFASDDVWTYQFNATNPTVSDDKLFVFQTTTIYPSFTGVGKSQLISALSEAGVEVVP</sequence>
<feature type="transmembrane region" description="Helical" evidence="1">
    <location>
        <begin position="7"/>
        <end position="29"/>
    </location>
</feature>
<evidence type="ECO:0000256" key="1">
    <source>
        <dbReference type="SAM" id="Phobius"/>
    </source>
</evidence>
<dbReference type="RefSeq" id="WP_014965131.1">
    <property type="nucleotide sequence ID" value="NC_018656.1"/>
</dbReference>